<comment type="caution">
    <text evidence="1">The sequence shown here is derived from an EMBL/GenBank/DDBJ whole genome shotgun (WGS) entry which is preliminary data.</text>
</comment>
<organism evidence="1 2">
    <name type="scientific">Marchantia polymorpha subsp. ruderalis</name>
    <dbReference type="NCBI Taxonomy" id="1480154"/>
    <lineage>
        <taxon>Eukaryota</taxon>
        <taxon>Viridiplantae</taxon>
        <taxon>Streptophyta</taxon>
        <taxon>Embryophyta</taxon>
        <taxon>Marchantiophyta</taxon>
        <taxon>Marchantiopsida</taxon>
        <taxon>Marchantiidae</taxon>
        <taxon>Marchantiales</taxon>
        <taxon>Marchantiaceae</taxon>
        <taxon>Marchantia</taxon>
    </lineage>
</organism>
<name>A0A176WJ17_MARPO</name>
<accession>A0A176WJ17</accession>
<dbReference type="InterPro" id="IPR036396">
    <property type="entry name" value="Cyt_P450_sf"/>
</dbReference>
<gene>
    <name evidence="1" type="ORF">AXG93_862s1090</name>
</gene>
<protein>
    <submittedName>
        <fullName evidence="1">Uncharacterized protein</fullName>
    </submittedName>
</protein>
<dbReference type="EMBL" id="LVLJ01000690">
    <property type="protein sequence ID" value="OAE33117.1"/>
    <property type="molecule type" value="Genomic_DNA"/>
</dbReference>
<dbReference type="Proteomes" id="UP000077202">
    <property type="component" value="Unassembled WGS sequence"/>
</dbReference>
<reference evidence="1" key="1">
    <citation type="submission" date="2016-03" db="EMBL/GenBank/DDBJ databases">
        <title>Mechanisms controlling the formation of the plant cell surface in tip-growing cells are functionally conserved among land plants.</title>
        <authorList>
            <person name="Honkanen S."/>
            <person name="Jones V.A."/>
            <person name="Morieri G."/>
            <person name="Champion C."/>
            <person name="Hetherington A.J."/>
            <person name="Kelly S."/>
            <person name="Saint-Marcoux D."/>
            <person name="Proust H."/>
            <person name="Prescott H."/>
            <person name="Dolan L."/>
        </authorList>
    </citation>
    <scope>NUCLEOTIDE SEQUENCE [LARGE SCALE GENOMIC DNA]</scope>
    <source>
        <tissue evidence="1">Whole gametophyte</tissue>
    </source>
</reference>
<dbReference type="GO" id="GO:0004497">
    <property type="term" value="F:monooxygenase activity"/>
    <property type="evidence" value="ECO:0007669"/>
    <property type="project" value="InterPro"/>
</dbReference>
<dbReference type="SUPFAM" id="SSF48264">
    <property type="entry name" value="Cytochrome P450"/>
    <property type="match status" value="1"/>
</dbReference>
<dbReference type="GO" id="GO:0016705">
    <property type="term" value="F:oxidoreductase activity, acting on paired donors, with incorporation or reduction of molecular oxygen"/>
    <property type="evidence" value="ECO:0007669"/>
    <property type="project" value="InterPro"/>
</dbReference>
<dbReference type="Gene3D" id="1.10.630.10">
    <property type="entry name" value="Cytochrome P450"/>
    <property type="match status" value="1"/>
</dbReference>
<proteinExistence type="predicted"/>
<dbReference type="GO" id="GO:0005506">
    <property type="term" value="F:iron ion binding"/>
    <property type="evidence" value="ECO:0007669"/>
    <property type="project" value="InterPro"/>
</dbReference>
<dbReference type="GO" id="GO:0020037">
    <property type="term" value="F:heme binding"/>
    <property type="evidence" value="ECO:0007669"/>
    <property type="project" value="InterPro"/>
</dbReference>
<dbReference type="AlphaFoldDB" id="A0A176WJ17"/>
<keyword evidence="2" id="KW-1185">Reference proteome</keyword>
<evidence type="ECO:0000313" key="2">
    <source>
        <dbReference type="Proteomes" id="UP000077202"/>
    </source>
</evidence>
<sequence length="230" mass="26016">MALEEHMDDSQSLIQTPLFLSHRMSSFESNPVIVDKANTGQVSLVLPKAVVGSAEVGDWQLRPGTYFDDISGFDSKGDIGCDRKSGVWSRFCLTAMCYSKAMTTPHVRFVFGPGHHHRAGGTSLDLGRIVSHREPHTDELLRHIVINFVIASQDAIGVTTTWLVYELSMHSDASHRLYLELREYECQRPFGCQNLENEYRDVDLQNEDYLGMMDTRIREFSVLLTSESLD</sequence>
<evidence type="ECO:0000313" key="1">
    <source>
        <dbReference type="EMBL" id="OAE33117.1"/>
    </source>
</evidence>